<dbReference type="SUPFAM" id="SSF50685">
    <property type="entry name" value="Barwin-like endoglucanases"/>
    <property type="match status" value="1"/>
</dbReference>
<sequence>MEYTPTNAEPCFPPELEREIFELAAVWYPRAIPALLRVCHRVHCWTEPLLYAVLPLDRRRSIRDVHERLIAKPFLRTAIGHVLVDLRFFEDSEWCTLIGQILSSTESKLDVVIKGGILDSAPGYKSFRTALRQMPQHLTFEFAMDLEIFILLKESVLSTVTHLTLLHTDQYKSITWDYWLRIADLPALTHLCLTANVSRVILPQLLDQCPRLQAVVTTWLTPANSRARVEAFSYVLTTPDPRVVVTNLPDFFDEWERTARCGYDLWMRADEFIARKRRGEIEGFAAEGAKSATKNDTQRDSHFSRFPSTSQVAFEEAAATARSEPRTVEDEIPALESKVPSRGFSAHIKRVLLRPRTPSLPIPRTTMLSVAKIIASLALASSVSFGTPTPRAKQNMGDVFYYDPDLGACGWTNTTDQPVGTVSRTTFTGFPGATPKNPNTNPICGRWMLITGNNITVNVSIVDFFKEGKDAGPNDVGVTKLEFQKMASLDTGIISNAVWNITM</sequence>
<protein>
    <submittedName>
        <fullName evidence="1">Uncharacterized protein</fullName>
    </submittedName>
</protein>
<dbReference type="Gene3D" id="2.40.40.10">
    <property type="entry name" value="RlpA-like domain"/>
    <property type="match status" value="1"/>
</dbReference>
<dbReference type="InterPro" id="IPR036908">
    <property type="entry name" value="RlpA-like_sf"/>
</dbReference>
<organism evidence="1 2">
    <name type="scientific">Mycena alexandri</name>
    <dbReference type="NCBI Taxonomy" id="1745969"/>
    <lineage>
        <taxon>Eukaryota</taxon>
        <taxon>Fungi</taxon>
        <taxon>Dikarya</taxon>
        <taxon>Basidiomycota</taxon>
        <taxon>Agaricomycotina</taxon>
        <taxon>Agaricomycetes</taxon>
        <taxon>Agaricomycetidae</taxon>
        <taxon>Agaricales</taxon>
        <taxon>Marasmiineae</taxon>
        <taxon>Mycenaceae</taxon>
        <taxon>Mycena</taxon>
    </lineage>
</organism>
<evidence type="ECO:0000313" key="2">
    <source>
        <dbReference type="Proteomes" id="UP001218188"/>
    </source>
</evidence>
<proteinExistence type="predicted"/>
<accession>A0AAD6T317</accession>
<reference evidence="1" key="1">
    <citation type="submission" date="2023-03" db="EMBL/GenBank/DDBJ databases">
        <title>Massive genome expansion in bonnet fungi (Mycena s.s.) driven by repeated elements and novel gene families across ecological guilds.</title>
        <authorList>
            <consortium name="Lawrence Berkeley National Laboratory"/>
            <person name="Harder C.B."/>
            <person name="Miyauchi S."/>
            <person name="Viragh M."/>
            <person name="Kuo A."/>
            <person name="Thoen E."/>
            <person name="Andreopoulos B."/>
            <person name="Lu D."/>
            <person name="Skrede I."/>
            <person name="Drula E."/>
            <person name="Henrissat B."/>
            <person name="Morin E."/>
            <person name="Kohler A."/>
            <person name="Barry K."/>
            <person name="LaButti K."/>
            <person name="Morin E."/>
            <person name="Salamov A."/>
            <person name="Lipzen A."/>
            <person name="Mereny Z."/>
            <person name="Hegedus B."/>
            <person name="Baldrian P."/>
            <person name="Stursova M."/>
            <person name="Weitz H."/>
            <person name="Taylor A."/>
            <person name="Grigoriev I.V."/>
            <person name="Nagy L.G."/>
            <person name="Martin F."/>
            <person name="Kauserud H."/>
        </authorList>
    </citation>
    <scope>NUCLEOTIDE SEQUENCE</scope>
    <source>
        <strain evidence="1">CBHHK200</strain>
    </source>
</reference>
<dbReference type="CDD" id="cd22191">
    <property type="entry name" value="DPBB_RlpA_EXP_N-like"/>
    <property type="match status" value="1"/>
</dbReference>
<comment type="caution">
    <text evidence="1">The sequence shown here is derived from an EMBL/GenBank/DDBJ whole genome shotgun (WGS) entry which is preliminary data.</text>
</comment>
<dbReference type="Proteomes" id="UP001218188">
    <property type="component" value="Unassembled WGS sequence"/>
</dbReference>
<dbReference type="AlphaFoldDB" id="A0AAD6T317"/>
<keyword evidence="2" id="KW-1185">Reference proteome</keyword>
<name>A0AAD6T317_9AGAR</name>
<gene>
    <name evidence="1" type="ORF">C8F04DRAFT_1231925</name>
</gene>
<dbReference type="EMBL" id="JARJCM010000030">
    <property type="protein sequence ID" value="KAJ7038821.1"/>
    <property type="molecule type" value="Genomic_DNA"/>
</dbReference>
<evidence type="ECO:0000313" key="1">
    <source>
        <dbReference type="EMBL" id="KAJ7038821.1"/>
    </source>
</evidence>